<reference evidence="2 3" key="1">
    <citation type="submission" date="2021-11" db="EMBL/GenBank/DDBJ databases">
        <title>Black yeast isolated from Biological Soil Crust.</title>
        <authorList>
            <person name="Kurbessoian T."/>
        </authorList>
    </citation>
    <scope>NUCLEOTIDE SEQUENCE [LARGE SCALE GENOMIC DNA]</scope>
    <source>
        <strain evidence="2 3">CCFEE 5522</strain>
    </source>
</reference>
<feature type="compositionally biased region" description="Basic and acidic residues" evidence="1">
    <location>
        <begin position="136"/>
        <end position="145"/>
    </location>
</feature>
<dbReference type="Proteomes" id="UP001324427">
    <property type="component" value="Unassembled WGS sequence"/>
</dbReference>
<comment type="caution">
    <text evidence="2">The sequence shown here is derived from an EMBL/GenBank/DDBJ whole genome shotgun (WGS) entry which is preliminary data.</text>
</comment>
<evidence type="ECO:0000256" key="1">
    <source>
        <dbReference type="SAM" id="MobiDB-lite"/>
    </source>
</evidence>
<evidence type="ECO:0000313" key="2">
    <source>
        <dbReference type="EMBL" id="KAK4548718.1"/>
    </source>
</evidence>
<dbReference type="EMBL" id="JAVFHQ010000006">
    <property type="protein sequence ID" value="KAK4548718.1"/>
    <property type="molecule type" value="Genomic_DNA"/>
</dbReference>
<accession>A0AAV9JST1</accession>
<organism evidence="2 3">
    <name type="scientific">Oleoguttula mirabilis</name>
    <dbReference type="NCBI Taxonomy" id="1507867"/>
    <lineage>
        <taxon>Eukaryota</taxon>
        <taxon>Fungi</taxon>
        <taxon>Dikarya</taxon>
        <taxon>Ascomycota</taxon>
        <taxon>Pezizomycotina</taxon>
        <taxon>Dothideomycetes</taxon>
        <taxon>Dothideomycetidae</taxon>
        <taxon>Mycosphaerellales</taxon>
        <taxon>Teratosphaeriaceae</taxon>
        <taxon>Oleoguttula</taxon>
    </lineage>
</organism>
<dbReference type="AlphaFoldDB" id="A0AAV9JST1"/>
<keyword evidence="3" id="KW-1185">Reference proteome</keyword>
<protein>
    <submittedName>
        <fullName evidence="2">Uncharacterized protein</fullName>
    </submittedName>
</protein>
<proteinExistence type="predicted"/>
<gene>
    <name evidence="2" type="ORF">LTR36_008491</name>
</gene>
<feature type="region of interest" description="Disordered" evidence="1">
    <location>
        <begin position="126"/>
        <end position="145"/>
    </location>
</feature>
<evidence type="ECO:0000313" key="3">
    <source>
        <dbReference type="Proteomes" id="UP001324427"/>
    </source>
</evidence>
<name>A0AAV9JST1_9PEZI</name>
<sequence>MRYVIAQNATRDGQDNPWKENGYLRYRFEFAGFTCDNITLATQSVIPWPDLPDAASQDLNCWADPSDDGIWWVDVSTYNGPSDAVGKTFLACAMSWLYNPFALFEITDGSCTYCDDLNLISKRQDGDTNPAAECTTTRERESLPG</sequence>